<dbReference type="SUPFAM" id="SSF54285">
    <property type="entry name" value="MoaD/ThiS"/>
    <property type="match status" value="1"/>
</dbReference>
<evidence type="ECO:0000313" key="2">
    <source>
        <dbReference type="Proteomes" id="UP001454086"/>
    </source>
</evidence>
<dbReference type="InterPro" id="IPR003749">
    <property type="entry name" value="ThiS/MoaD-like"/>
</dbReference>
<gene>
    <name evidence="1" type="primary">thiS</name>
    <name evidence="1" type="ORF">WMQ36_13480</name>
</gene>
<dbReference type="EMBL" id="JBBMFM010000047">
    <property type="protein sequence ID" value="MEQ2425987.1"/>
    <property type="molecule type" value="Genomic_DNA"/>
</dbReference>
<dbReference type="InterPro" id="IPR010035">
    <property type="entry name" value="Thi_S"/>
</dbReference>
<protein>
    <submittedName>
        <fullName evidence="1">Sulfur carrier protein ThiS</fullName>
    </submittedName>
</protein>
<dbReference type="Gene3D" id="3.10.20.30">
    <property type="match status" value="1"/>
</dbReference>
<sequence>MAVINGITVVLTQPVSIRTYLLEHNYRLDRIAVELNGSILPKNSYDTTALTDSDVMEIVNFVGGG</sequence>
<accession>A0ABV1D6G2</accession>
<reference evidence="1 2" key="1">
    <citation type="submission" date="2024-03" db="EMBL/GenBank/DDBJ databases">
        <title>Human intestinal bacterial collection.</title>
        <authorList>
            <person name="Pauvert C."/>
            <person name="Hitch T.C.A."/>
            <person name="Clavel T."/>
        </authorList>
    </citation>
    <scope>NUCLEOTIDE SEQUENCE [LARGE SCALE GENOMIC DNA]</scope>
    <source>
        <strain evidence="1 2">CLA-SR-H021</strain>
    </source>
</reference>
<organism evidence="1 2">
    <name type="scientific">Enterocloster hominis</name>
    <name type="common">ex Hitch et al. 2024</name>
    <dbReference type="NCBI Taxonomy" id="1917870"/>
    <lineage>
        <taxon>Bacteria</taxon>
        <taxon>Bacillati</taxon>
        <taxon>Bacillota</taxon>
        <taxon>Clostridia</taxon>
        <taxon>Lachnospirales</taxon>
        <taxon>Lachnospiraceae</taxon>
        <taxon>Enterocloster</taxon>
    </lineage>
</organism>
<name>A0ABV1D6G2_9FIRM</name>
<keyword evidence="2" id="KW-1185">Reference proteome</keyword>
<dbReference type="InterPro" id="IPR016155">
    <property type="entry name" value="Mopterin_synth/thiamin_S_b"/>
</dbReference>
<dbReference type="InterPro" id="IPR012675">
    <property type="entry name" value="Beta-grasp_dom_sf"/>
</dbReference>
<comment type="caution">
    <text evidence="1">The sequence shown here is derived from an EMBL/GenBank/DDBJ whole genome shotgun (WGS) entry which is preliminary data.</text>
</comment>
<dbReference type="NCBIfam" id="TIGR01683">
    <property type="entry name" value="thiS"/>
    <property type="match status" value="1"/>
</dbReference>
<dbReference type="CDD" id="cd00565">
    <property type="entry name" value="Ubl_ThiS"/>
    <property type="match status" value="1"/>
</dbReference>
<dbReference type="RefSeq" id="WP_040381358.1">
    <property type="nucleotide sequence ID" value="NZ_JBBMFM010000047.1"/>
</dbReference>
<dbReference type="PANTHER" id="PTHR34472:SF1">
    <property type="entry name" value="SULFUR CARRIER PROTEIN THIS"/>
    <property type="match status" value="1"/>
</dbReference>
<dbReference type="Pfam" id="PF02597">
    <property type="entry name" value="ThiS"/>
    <property type="match status" value="1"/>
</dbReference>
<dbReference type="Proteomes" id="UP001454086">
    <property type="component" value="Unassembled WGS sequence"/>
</dbReference>
<evidence type="ECO:0000313" key="1">
    <source>
        <dbReference type="EMBL" id="MEQ2425987.1"/>
    </source>
</evidence>
<proteinExistence type="predicted"/>
<dbReference type="PANTHER" id="PTHR34472">
    <property type="entry name" value="SULFUR CARRIER PROTEIN THIS"/>
    <property type="match status" value="1"/>
</dbReference>